<dbReference type="Gene3D" id="1.10.510.10">
    <property type="entry name" value="Transferase(Phosphotransferase) domain 1"/>
    <property type="match status" value="1"/>
</dbReference>
<evidence type="ECO:0000256" key="1">
    <source>
        <dbReference type="ARBA" id="ARBA00022679"/>
    </source>
</evidence>
<accession>A0A559MFS4</accession>
<keyword evidence="2" id="KW-0547">Nucleotide-binding</keyword>
<dbReference type="Proteomes" id="UP000315522">
    <property type="component" value="Unassembled WGS sequence"/>
</dbReference>
<reference evidence="6 7" key="1">
    <citation type="submission" date="2018-05" db="EMBL/GenBank/DDBJ databases">
        <title>Genome sequencing and assembly of the regulated plant pathogen Lachnellula willkommii and related sister species for the development of diagnostic species identification markers.</title>
        <authorList>
            <person name="Giroux E."/>
            <person name="Bilodeau G."/>
        </authorList>
    </citation>
    <scope>NUCLEOTIDE SEQUENCE [LARGE SCALE GENOMIC DNA]</scope>
    <source>
        <strain evidence="6 7">CBS 172.35</strain>
    </source>
</reference>
<evidence type="ECO:0000259" key="5">
    <source>
        <dbReference type="PROSITE" id="PS50011"/>
    </source>
</evidence>
<gene>
    <name evidence="6" type="primary">RUK</name>
    <name evidence="6" type="ORF">LAWI1_G003894</name>
</gene>
<sequence>MKSSVTDSQTNSIRKWSTLQRVPSRTEDWELTFSIVKAKSIGHGGSGTVFAIDQSKVIKVFSGDRYGKMDLEREKDIFETLQSREFSKLVVTFKYQWTSGLVLERLESTLRQRLVGILPPSQPPLAVQWVQECSAAVKFIHSHDVIHGDLGCQNFLVDSDEHVKLCDFAGSRLGNLDAWISYEVRSQHPKYSGQQPTIRTEIFALGSVFFEIYTSRPPFPSASNLVIRQKFFAGEFPIQEVPDLDVRHVIQTCWAGEYENVSDICSALENVGKSL</sequence>
<protein>
    <submittedName>
        <fullName evidence="6">Serine/threonine-protein kinase</fullName>
    </submittedName>
</protein>
<evidence type="ECO:0000256" key="2">
    <source>
        <dbReference type="ARBA" id="ARBA00022741"/>
    </source>
</evidence>
<organism evidence="6 7">
    <name type="scientific">Lachnellula willkommii</name>
    <dbReference type="NCBI Taxonomy" id="215461"/>
    <lineage>
        <taxon>Eukaryota</taxon>
        <taxon>Fungi</taxon>
        <taxon>Dikarya</taxon>
        <taxon>Ascomycota</taxon>
        <taxon>Pezizomycotina</taxon>
        <taxon>Leotiomycetes</taxon>
        <taxon>Helotiales</taxon>
        <taxon>Lachnaceae</taxon>
        <taxon>Lachnellula</taxon>
    </lineage>
</organism>
<dbReference type="Pfam" id="PF00069">
    <property type="entry name" value="Pkinase"/>
    <property type="match status" value="1"/>
</dbReference>
<keyword evidence="1" id="KW-0808">Transferase</keyword>
<keyword evidence="7" id="KW-1185">Reference proteome</keyword>
<evidence type="ECO:0000313" key="6">
    <source>
        <dbReference type="EMBL" id="TVY91820.1"/>
    </source>
</evidence>
<dbReference type="PANTHER" id="PTHR44329">
    <property type="entry name" value="SERINE/THREONINE-PROTEIN KINASE TNNI3K-RELATED"/>
    <property type="match status" value="1"/>
</dbReference>
<dbReference type="PROSITE" id="PS50011">
    <property type="entry name" value="PROTEIN_KINASE_DOM"/>
    <property type="match status" value="1"/>
</dbReference>
<keyword evidence="3 6" id="KW-0418">Kinase</keyword>
<dbReference type="InterPro" id="IPR011009">
    <property type="entry name" value="Kinase-like_dom_sf"/>
</dbReference>
<name>A0A559MFS4_9HELO</name>
<dbReference type="GO" id="GO:0005524">
    <property type="term" value="F:ATP binding"/>
    <property type="evidence" value="ECO:0007669"/>
    <property type="project" value="UniProtKB-KW"/>
</dbReference>
<dbReference type="PANTHER" id="PTHR44329:SF288">
    <property type="entry name" value="MITOGEN-ACTIVATED PROTEIN KINASE KINASE KINASE 20"/>
    <property type="match status" value="1"/>
</dbReference>
<dbReference type="GO" id="GO:0004674">
    <property type="term" value="F:protein serine/threonine kinase activity"/>
    <property type="evidence" value="ECO:0007669"/>
    <property type="project" value="TreeGrafter"/>
</dbReference>
<evidence type="ECO:0000313" key="7">
    <source>
        <dbReference type="Proteomes" id="UP000315522"/>
    </source>
</evidence>
<feature type="domain" description="Protein kinase" evidence="5">
    <location>
        <begin position="35"/>
        <end position="275"/>
    </location>
</feature>
<dbReference type="SUPFAM" id="SSF56112">
    <property type="entry name" value="Protein kinase-like (PK-like)"/>
    <property type="match status" value="1"/>
</dbReference>
<dbReference type="EMBL" id="QGML01000454">
    <property type="protein sequence ID" value="TVY91820.1"/>
    <property type="molecule type" value="Genomic_DNA"/>
</dbReference>
<keyword evidence="4" id="KW-0067">ATP-binding</keyword>
<evidence type="ECO:0000256" key="3">
    <source>
        <dbReference type="ARBA" id="ARBA00022777"/>
    </source>
</evidence>
<dbReference type="InterPro" id="IPR000719">
    <property type="entry name" value="Prot_kinase_dom"/>
</dbReference>
<proteinExistence type="predicted"/>
<evidence type="ECO:0000256" key="4">
    <source>
        <dbReference type="ARBA" id="ARBA00022840"/>
    </source>
</evidence>
<comment type="caution">
    <text evidence="6">The sequence shown here is derived from an EMBL/GenBank/DDBJ whole genome shotgun (WGS) entry which is preliminary data.</text>
</comment>
<dbReference type="AlphaFoldDB" id="A0A559MFS4"/>
<dbReference type="InterPro" id="IPR051681">
    <property type="entry name" value="Ser/Thr_Kinases-Pseudokinases"/>
</dbReference>